<evidence type="ECO:0000259" key="5">
    <source>
        <dbReference type="Pfam" id="PF13813"/>
    </source>
</evidence>
<dbReference type="EMBL" id="MNAD01001250">
    <property type="protein sequence ID" value="OJT06849.1"/>
    <property type="molecule type" value="Genomic_DNA"/>
</dbReference>
<name>A0A1M2VGZ5_TRAPU</name>
<evidence type="ECO:0000256" key="3">
    <source>
        <dbReference type="ARBA" id="ARBA00022989"/>
    </source>
</evidence>
<evidence type="ECO:0000256" key="1">
    <source>
        <dbReference type="ARBA" id="ARBA00004141"/>
    </source>
</evidence>
<evidence type="ECO:0000256" key="4">
    <source>
        <dbReference type="ARBA" id="ARBA00023136"/>
    </source>
</evidence>
<sequence length="168" mass="18750">MAIVCVMTGLFNGNPEDWRPAFGKWSDAYTLRRFWGATGQTLTLAFGFKKGSCASSQTQLYAAFFVSGLIHTACDAMVGKEYIGIRMKFFMANAVAITLEDTVIAAARRIGIGREGPARWMKCIGYSWVVVWFYHACQPEMHYILPLGAAEEEVLPFSFVRSYAPAFM</sequence>
<dbReference type="OMA" id="CDNILAM"/>
<keyword evidence="7" id="KW-1185">Reference proteome</keyword>
<dbReference type="InterPro" id="IPR032805">
    <property type="entry name" value="Wax_synthase_dom"/>
</dbReference>
<proteinExistence type="predicted"/>
<keyword evidence="3" id="KW-1133">Transmembrane helix</keyword>
<evidence type="ECO:0000313" key="6">
    <source>
        <dbReference type="EMBL" id="OJT06849.1"/>
    </source>
</evidence>
<dbReference type="Pfam" id="PF13813">
    <property type="entry name" value="MBOAT_2"/>
    <property type="match status" value="1"/>
</dbReference>
<evidence type="ECO:0000313" key="7">
    <source>
        <dbReference type="Proteomes" id="UP000184267"/>
    </source>
</evidence>
<organism evidence="6 7">
    <name type="scientific">Trametes pubescens</name>
    <name type="common">White-rot fungus</name>
    <dbReference type="NCBI Taxonomy" id="154538"/>
    <lineage>
        <taxon>Eukaryota</taxon>
        <taxon>Fungi</taxon>
        <taxon>Dikarya</taxon>
        <taxon>Basidiomycota</taxon>
        <taxon>Agaricomycotina</taxon>
        <taxon>Agaricomycetes</taxon>
        <taxon>Polyporales</taxon>
        <taxon>Polyporaceae</taxon>
        <taxon>Trametes</taxon>
    </lineage>
</organism>
<keyword evidence="2" id="KW-0812">Transmembrane</keyword>
<evidence type="ECO:0000256" key="2">
    <source>
        <dbReference type="ARBA" id="ARBA00022692"/>
    </source>
</evidence>
<accession>A0A1M2VGZ5</accession>
<feature type="domain" description="Wax synthase" evidence="5">
    <location>
        <begin position="54"/>
        <end position="91"/>
    </location>
</feature>
<dbReference type="STRING" id="154538.A0A1M2VGZ5"/>
<comment type="subcellular location">
    <subcellularLocation>
        <location evidence="1">Membrane</location>
        <topology evidence="1">Multi-pass membrane protein</topology>
    </subcellularLocation>
</comment>
<gene>
    <name evidence="6" type="ORF">TRAPUB_2288</name>
</gene>
<protein>
    <recommendedName>
        <fullName evidence="5">Wax synthase domain-containing protein</fullName>
    </recommendedName>
</protein>
<reference evidence="6 7" key="1">
    <citation type="submission" date="2016-10" db="EMBL/GenBank/DDBJ databases">
        <title>Genome sequence of the basidiomycete white-rot fungus Trametes pubescens.</title>
        <authorList>
            <person name="Makela M.R."/>
            <person name="Granchi Z."/>
            <person name="Peng M."/>
            <person name="De Vries R.P."/>
            <person name="Grigoriev I."/>
            <person name="Riley R."/>
            <person name="Hilden K."/>
        </authorList>
    </citation>
    <scope>NUCLEOTIDE SEQUENCE [LARGE SCALE GENOMIC DNA]</scope>
    <source>
        <strain evidence="6 7">FBCC735</strain>
    </source>
</reference>
<dbReference type="OrthoDB" id="1077582at2759"/>
<comment type="caution">
    <text evidence="6">The sequence shown here is derived from an EMBL/GenBank/DDBJ whole genome shotgun (WGS) entry which is preliminary data.</text>
</comment>
<dbReference type="AlphaFoldDB" id="A0A1M2VGZ5"/>
<dbReference type="GO" id="GO:0016020">
    <property type="term" value="C:membrane"/>
    <property type="evidence" value="ECO:0007669"/>
    <property type="project" value="UniProtKB-SubCell"/>
</dbReference>
<keyword evidence="4" id="KW-0472">Membrane</keyword>
<dbReference type="Proteomes" id="UP000184267">
    <property type="component" value="Unassembled WGS sequence"/>
</dbReference>